<dbReference type="GO" id="GO:0000166">
    <property type="term" value="F:nucleotide binding"/>
    <property type="evidence" value="ECO:0007669"/>
    <property type="project" value="UniProtKB-KW"/>
</dbReference>
<dbReference type="Pfam" id="PF18052">
    <property type="entry name" value="Rx_N"/>
    <property type="match status" value="1"/>
</dbReference>
<dbReference type="Gene3D" id="1.20.5.4130">
    <property type="match status" value="1"/>
</dbReference>
<evidence type="ECO:0000313" key="8">
    <source>
        <dbReference type="Proteomes" id="UP000479710"/>
    </source>
</evidence>
<dbReference type="InterPro" id="IPR041118">
    <property type="entry name" value="Rx_N"/>
</dbReference>
<keyword evidence="4" id="KW-0547">Nucleotide-binding</keyword>
<feature type="domain" description="Disease resistance N-terminal" evidence="6">
    <location>
        <begin position="7"/>
        <end position="75"/>
    </location>
</feature>
<keyword evidence="5" id="KW-0611">Plant defense</keyword>
<proteinExistence type="inferred from homology"/>
<accession>A0A6G1ERW3</accession>
<comment type="caution">
    <text evidence="7">The sequence shown here is derived from an EMBL/GenBank/DDBJ whole genome shotgun (WGS) entry which is preliminary data.</text>
</comment>
<evidence type="ECO:0000256" key="3">
    <source>
        <dbReference type="ARBA" id="ARBA00022737"/>
    </source>
</evidence>
<evidence type="ECO:0000256" key="1">
    <source>
        <dbReference type="ARBA" id="ARBA00008894"/>
    </source>
</evidence>
<keyword evidence="8" id="KW-1185">Reference proteome</keyword>
<evidence type="ECO:0000313" key="7">
    <source>
        <dbReference type="EMBL" id="KAF0927370.1"/>
    </source>
</evidence>
<dbReference type="GO" id="GO:0006952">
    <property type="term" value="P:defense response"/>
    <property type="evidence" value="ECO:0007669"/>
    <property type="project" value="UniProtKB-KW"/>
</dbReference>
<keyword evidence="2" id="KW-0433">Leucine-rich repeat</keyword>
<dbReference type="Proteomes" id="UP000479710">
    <property type="component" value="Unassembled WGS sequence"/>
</dbReference>
<evidence type="ECO:0000259" key="6">
    <source>
        <dbReference type="Pfam" id="PF18052"/>
    </source>
</evidence>
<comment type="similarity">
    <text evidence="1">Belongs to the disease resistance NB-LRR family.</text>
</comment>
<organism evidence="7 8">
    <name type="scientific">Oryza meyeriana var. granulata</name>
    <dbReference type="NCBI Taxonomy" id="110450"/>
    <lineage>
        <taxon>Eukaryota</taxon>
        <taxon>Viridiplantae</taxon>
        <taxon>Streptophyta</taxon>
        <taxon>Embryophyta</taxon>
        <taxon>Tracheophyta</taxon>
        <taxon>Spermatophyta</taxon>
        <taxon>Magnoliopsida</taxon>
        <taxon>Liliopsida</taxon>
        <taxon>Poales</taxon>
        <taxon>Poaceae</taxon>
        <taxon>BOP clade</taxon>
        <taxon>Oryzoideae</taxon>
        <taxon>Oryzeae</taxon>
        <taxon>Oryzinae</taxon>
        <taxon>Oryza</taxon>
        <taxon>Oryza meyeriana</taxon>
    </lineage>
</organism>
<evidence type="ECO:0000256" key="4">
    <source>
        <dbReference type="ARBA" id="ARBA00022741"/>
    </source>
</evidence>
<protein>
    <recommendedName>
        <fullName evidence="6">Disease resistance N-terminal domain-containing protein</fullName>
    </recommendedName>
</protein>
<keyword evidence="3" id="KW-0677">Repeat</keyword>
<sequence length="112" mass="12835">MILDAFVPTLGRMVAEVVRERFDMLLGVAGEMKRLEDILEDLSNVLGDAERKRFADTAVEAWVRELKDDVLDVWRLEAATAADSSRHGPPPAPVTPTLPWLRRLRCRRVRRR</sequence>
<name>A0A6G1ERW3_9ORYZ</name>
<evidence type="ECO:0000256" key="2">
    <source>
        <dbReference type="ARBA" id="ARBA00022614"/>
    </source>
</evidence>
<evidence type="ECO:0000256" key="5">
    <source>
        <dbReference type="ARBA" id="ARBA00022821"/>
    </source>
</evidence>
<gene>
    <name evidence="7" type="ORF">E2562_032309</name>
</gene>
<dbReference type="AlphaFoldDB" id="A0A6G1ERW3"/>
<reference evidence="7 8" key="1">
    <citation type="submission" date="2019-11" db="EMBL/GenBank/DDBJ databases">
        <title>Whole genome sequence of Oryza granulata.</title>
        <authorList>
            <person name="Li W."/>
        </authorList>
    </citation>
    <scope>NUCLEOTIDE SEQUENCE [LARGE SCALE GENOMIC DNA]</scope>
    <source>
        <strain evidence="8">cv. Menghai</strain>
        <tissue evidence="7">Leaf</tissue>
    </source>
</reference>
<dbReference type="EMBL" id="SPHZ02000003">
    <property type="protein sequence ID" value="KAF0927370.1"/>
    <property type="molecule type" value="Genomic_DNA"/>
</dbReference>
<dbReference type="OrthoDB" id="767398at2759"/>